<feature type="domain" description="Transcriptional repressor PaaX-like central Cas2-like" evidence="3">
    <location>
        <begin position="113"/>
        <end position="181"/>
    </location>
</feature>
<proteinExistence type="predicted"/>
<dbReference type="EMBL" id="JYIU01000041">
    <property type="protein sequence ID" value="KJL21050.1"/>
    <property type="molecule type" value="Genomic_DNA"/>
</dbReference>
<dbReference type="PANTHER" id="PTHR30319:SF1">
    <property type="entry name" value="TRANSCRIPTIONAL REPRESSOR PAAX"/>
    <property type="match status" value="1"/>
</dbReference>
<reference evidence="4 5" key="1">
    <citation type="submission" date="2015-02" db="EMBL/GenBank/DDBJ databases">
        <title>Draft genome sequences of ten Microbacterium spp. with emphasis on heavy metal contaminated environments.</title>
        <authorList>
            <person name="Corretto E."/>
        </authorList>
    </citation>
    <scope>NUCLEOTIDE SEQUENCE [LARGE SCALE GENOMIC DNA]</scope>
    <source>
        <strain evidence="4 5">DSM 12966</strain>
    </source>
</reference>
<evidence type="ECO:0000259" key="1">
    <source>
        <dbReference type="Pfam" id="PF07848"/>
    </source>
</evidence>
<dbReference type="InterPro" id="IPR013225">
    <property type="entry name" value="PaaX_C"/>
</dbReference>
<organism evidence="4 5">
    <name type="scientific">Microbacterium foliorum</name>
    <dbReference type="NCBI Taxonomy" id="104336"/>
    <lineage>
        <taxon>Bacteria</taxon>
        <taxon>Bacillati</taxon>
        <taxon>Actinomycetota</taxon>
        <taxon>Actinomycetes</taxon>
        <taxon>Micrococcales</taxon>
        <taxon>Microbacteriaceae</taxon>
        <taxon>Microbacterium</taxon>
    </lineage>
</organism>
<dbReference type="InterPro" id="IPR012906">
    <property type="entry name" value="PaaX-like_N"/>
</dbReference>
<evidence type="ECO:0000259" key="2">
    <source>
        <dbReference type="Pfam" id="PF08223"/>
    </source>
</evidence>
<dbReference type="PIRSF" id="PIRSF020623">
    <property type="entry name" value="PaaX"/>
    <property type="match status" value="1"/>
</dbReference>
<evidence type="ECO:0000313" key="4">
    <source>
        <dbReference type="EMBL" id="KJL21050.1"/>
    </source>
</evidence>
<dbReference type="Gene3D" id="3.30.70.2650">
    <property type="match status" value="1"/>
</dbReference>
<dbReference type="Pfam" id="PF08223">
    <property type="entry name" value="PaaX_C"/>
    <property type="match status" value="1"/>
</dbReference>
<dbReference type="Pfam" id="PF20803">
    <property type="entry name" value="PaaX_M"/>
    <property type="match status" value="1"/>
</dbReference>
<dbReference type="PANTHER" id="PTHR30319">
    <property type="entry name" value="PHENYLACETIC ACID REGULATOR-RELATED TRANSCRIPTIONAL REPRESSOR"/>
    <property type="match status" value="1"/>
</dbReference>
<feature type="domain" description="Transcriptional repressor PaaX-like N-terminal" evidence="1">
    <location>
        <begin position="25"/>
        <end position="88"/>
    </location>
</feature>
<dbReference type="Gene3D" id="1.20.58.1460">
    <property type="match status" value="1"/>
</dbReference>
<protein>
    <submittedName>
        <fullName evidence="4">Transcriptional repressor PaaX</fullName>
    </submittedName>
</protein>
<dbReference type="GO" id="GO:0006351">
    <property type="term" value="P:DNA-templated transcription"/>
    <property type="evidence" value="ECO:0007669"/>
    <property type="project" value="InterPro"/>
</dbReference>
<dbReference type="Gene3D" id="1.10.10.10">
    <property type="entry name" value="Winged helix-like DNA-binding domain superfamily/Winged helix DNA-binding domain"/>
    <property type="match status" value="1"/>
</dbReference>
<dbReference type="InterPro" id="IPR048846">
    <property type="entry name" value="PaaX-like_central"/>
</dbReference>
<dbReference type="Pfam" id="PF07848">
    <property type="entry name" value="PaaX"/>
    <property type="match status" value="1"/>
</dbReference>
<name>A0A0F0KLL5_9MICO</name>
<evidence type="ECO:0000313" key="5">
    <source>
        <dbReference type="Proteomes" id="UP000033572"/>
    </source>
</evidence>
<dbReference type="InterPro" id="IPR036388">
    <property type="entry name" value="WH-like_DNA-bd_sf"/>
</dbReference>
<keyword evidence="5" id="KW-1185">Reference proteome</keyword>
<comment type="caution">
    <text evidence="4">The sequence shown here is derived from an EMBL/GenBank/DDBJ whole genome shotgun (WGS) entry which is preliminary data.</text>
</comment>
<evidence type="ECO:0000259" key="3">
    <source>
        <dbReference type="Pfam" id="PF20803"/>
    </source>
</evidence>
<dbReference type="GeneID" id="94445483"/>
<dbReference type="RefSeq" id="WP_045254114.1">
    <property type="nucleotide sequence ID" value="NZ_CAKKLS010000008.1"/>
</dbReference>
<gene>
    <name evidence="4" type="primary">paaX</name>
    <name evidence="4" type="ORF">RN50_01734</name>
</gene>
<dbReference type="AlphaFoldDB" id="A0A0F0KLL5"/>
<dbReference type="InterPro" id="IPR011965">
    <property type="entry name" value="PaaX_trns_reg"/>
</dbReference>
<feature type="domain" description="Transcriptional repressor PaaX-like C-terminal" evidence="2">
    <location>
        <begin position="195"/>
        <end position="270"/>
    </location>
</feature>
<sequence>MSADPDRRLRDETVLDDIDARPGSTASLLRTLIGLYLRPLGGWVSTADLIVLADDLGIPAAQARTGITRLKQKGLLLAERRHAVGYRLNPAATTMLERGDRRIFEMREMTDADSWCLISFSIPESARGVRHQLRRRLHWIGAGVVSSALWICPGHLQDEAWQIVADLDAHPWVTLFQAHSPVMAGTPREAAAAWWDLDALRAEHLTFRSALTALPDDPFAGYVRLIDSWRVLPYLDPGLPPSMLPEDWPGGASVAEFTRLSAALADAAWQRVREVTATAAPSSPAPRDASAG</sequence>
<accession>A0A0F0KLL5</accession>
<dbReference type="Proteomes" id="UP000033572">
    <property type="component" value="Unassembled WGS sequence"/>
</dbReference>